<evidence type="ECO:0000313" key="1">
    <source>
        <dbReference type="EMBL" id="CUV12057.1"/>
    </source>
</evidence>
<name>A0A0S4TPV1_RALSL</name>
<dbReference type="AlphaFoldDB" id="A0A0S4TPV1"/>
<protein>
    <submittedName>
        <fullName evidence="1">Beta-lactamase protein</fullName>
    </submittedName>
</protein>
<accession>A0A0S4TPV1</accession>
<reference evidence="1" key="1">
    <citation type="submission" date="2015-10" db="EMBL/GenBank/DDBJ databases">
        <authorList>
            <person name="Gilbert D.G."/>
        </authorList>
    </citation>
    <scope>NUCLEOTIDE SEQUENCE</scope>
    <source>
        <strain evidence="1">Phyl III-seqv23</strain>
    </source>
</reference>
<organism evidence="1">
    <name type="scientific">Ralstonia solanacearum</name>
    <name type="common">Pseudomonas solanacearum</name>
    <dbReference type="NCBI Taxonomy" id="305"/>
    <lineage>
        <taxon>Bacteria</taxon>
        <taxon>Pseudomonadati</taxon>
        <taxon>Pseudomonadota</taxon>
        <taxon>Betaproteobacteria</taxon>
        <taxon>Burkholderiales</taxon>
        <taxon>Burkholderiaceae</taxon>
        <taxon>Ralstonia</taxon>
        <taxon>Ralstonia solanacearum species complex</taxon>
    </lineage>
</organism>
<proteinExistence type="predicted"/>
<dbReference type="Gene3D" id="3.40.710.10">
    <property type="entry name" value="DD-peptidase/beta-lactamase superfamily"/>
    <property type="match status" value="1"/>
</dbReference>
<dbReference type="InterPro" id="IPR012338">
    <property type="entry name" value="Beta-lactam/transpept-like"/>
</dbReference>
<gene>
    <name evidence="1" type="ORF">RUN39_v1_300045</name>
</gene>
<sequence>MPAIGGIGNGGQRLWIVPGLDMVVVATAGDYNQRAIWQQAEALFRQVMATVRPED</sequence>
<dbReference type="EMBL" id="LN899819">
    <property type="protein sequence ID" value="CUV12057.1"/>
    <property type="molecule type" value="Genomic_DNA"/>
</dbReference>